<dbReference type="RefSeq" id="WP_045775805.1">
    <property type="nucleotide sequence ID" value="NZ_LAJY01000253.1"/>
</dbReference>
<dbReference type="CDD" id="cd07983">
    <property type="entry name" value="LPLAT_DUF374-like"/>
    <property type="match status" value="1"/>
</dbReference>
<keyword evidence="4" id="KW-1185">Reference proteome</keyword>
<reference evidence="3 4" key="1">
    <citation type="submission" date="2015-03" db="EMBL/GenBank/DDBJ databases">
        <title>Draft genome sequence of Elstera litoralis.</title>
        <authorList>
            <person name="Rahalkar M.C."/>
            <person name="Dhakephalkar P.K."/>
            <person name="Pore S.D."/>
            <person name="Arora P."/>
            <person name="Kapse N.G."/>
            <person name="Pandit P.S."/>
        </authorList>
    </citation>
    <scope>NUCLEOTIDE SEQUENCE [LARGE SCALE GENOMIC DNA]</scope>
    <source>
        <strain evidence="3 4">Dia-1</strain>
    </source>
</reference>
<evidence type="ECO:0000256" key="1">
    <source>
        <dbReference type="SAM" id="Phobius"/>
    </source>
</evidence>
<comment type="caution">
    <text evidence="3">The sequence shown here is derived from an EMBL/GenBank/DDBJ whole genome shotgun (WGS) entry which is preliminary data.</text>
</comment>
<evidence type="ECO:0000259" key="2">
    <source>
        <dbReference type="Pfam" id="PF04028"/>
    </source>
</evidence>
<evidence type="ECO:0000313" key="4">
    <source>
        <dbReference type="Proteomes" id="UP000033774"/>
    </source>
</evidence>
<accession>A0A0F3IS85</accession>
<keyword evidence="1" id="KW-0812">Transmembrane</keyword>
<sequence>MKKLAKSAFVQRLLVSFAFAYIRFVWWTSRTERDWHPESDALLKAGRPFIAAFWHSRILLMAYHWPQTGALVHVLISQHRDGAMIAKAVRPFGIEAISGSSRRGGKEALYEIVRLLEAGKIVAITPDGPKGPRQRAKFGVAYAAITAGVPVIPITYSVKRRKVMGSWDRFVLALPFNRVLLKADAPISVTGLSIEAARERIEAAMNAQLAAVDGHFGFPPVPPGPPLELDSRPDLATER</sequence>
<evidence type="ECO:0000313" key="3">
    <source>
        <dbReference type="EMBL" id="KJV09585.1"/>
    </source>
</evidence>
<dbReference type="AlphaFoldDB" id="A0A0F3IS85"/>
<proteinExistence type="predicted"/>
<feature type="transmembrane region" description="Helical" evidence="1">
    <location>
        <begin position="12"/>
        <end position="29"/>
    </location>
</feature>
<organism evidence="3 4">
    <name type="scientific">Elstera litoralis</name>
    <dbReference type="NCBI Taxonomy" id="552518"/>
    <lineage>
        <taxon>Bacteria</taxon>
        <taxon>Pseudomonadati</taxon>
        <taxon>Pseudomonadota</taxon>
        <taxon>Alphaproteobacteria</taxon>
        <taxon>Rhodospirillales</taxon>
        <taxon>Rhodospirillaceae</taxon>
        <taxon>Elstera</taxon>
    </lineage>
</organism>
<feature type="domain" description="DUF374" evidence="2">
    <location>
        <begin position="72"/>
        <end position="133"/>
    </location>
</feature>
<keyword evidence="1" id="KW-0472">Membrane</keyword>
<dbReference type="OrthoDB" id="9810508at2"/>
<dbReference type="Proteomes" id="UP000033774">
    <property type="component" value="Unassembled WGS sequence"/>
</dbReference>
<keyword evidence="1" id="KW-1133">Transmembrane helix</keyword>
<protein>
    <recommendedName>
        <fullName evidence="2">DUF374 domain-containing protein</fullName>
    </recommendedName>
</protein>
<feature type="transmembrane region" description="Helical" evidence="1">
    <location>
        <begin position="139"/>
        <end position="158"/>
    </location>
</feature>
<dbReference type="InterPro" id="IPR007172">
    <property type="entry name" value="DUF374"/>
</dbReference>
<name>A0A0F3IS85_9PROT</name>
<dbReference type="Pfam" id="PF04028">
    <property type="entry name" value="DUF374"/>
    <property type="match status" value="1"/>
</dbReference>
<gene>
    <name evidence="3" type="ORF">VZ95_10560</name>
</gene>
<dbReference type="EMBL" id="LAJY01000253">
    <property type="protein sequence ID" value="KJV09585.1"/>
    <property type="molecule type" value="Genomic_DNA"/>
</dbReference>